<organism evidence="2 3">
    <name type="scientific">Portunus trituberculatus</name>
    <name type="common">Swimming crab</name>
    <name type="synonym">Neptunus trituberculatus</name>
    <dbReference type="NCBI Taxonomy" id="210409"/>
    <lineage>
        <taxon>Eukaryota</taxon>
        <taxon>Metazoa</taxon>
        <taxon>Ecdysozoa</taxon>
        <taxon>Arthropoda</taxon>
        <taxon>Crustacea</taxon>
        <taxon>Multicrustacea</taxon>
        <taxon>Malacostraca</taxon>
        <taxon>Eumalacostraca</taxon>
        <taxon>Eucarida</taxon>
        <taxon>Decapoda</taxon>
        <taxon>Pleocyemata</taxon>
        <taxon>Brachyura</taxon>
        <taxon>Eubrachyura</taxon>
        <taxon>Portunoidea</taxon>
        <taxon>Portunidae</taxon>
        <taxon>Portuninae</taxon>
        <taxon>Portunus</taxon>
    </lineage>
</organism>
<proteinExistence type="predicted"/>
<protein>
    <submittedName>
        <fullName evidence="2">Uncharacterized protein</fullName>
    </submittedName>
</protein>
<comment type="caution">
    <text evidence="2">The sequence shown here is derived from an EMBL/GenBank/DDBJ whole genome shotgun (WGS) entry which is preliminary data.</text>
</comment>
<keyword evidence="3" id="KW-1185">Reference proteome</keyword>
<accession>A0A5B7F0Y3</accession>
<name>A0A5B7F0Y3_PORTR</name>
<dbReference type="Proteomes" id="UP000324222">
    <property type="component" value="Unassembled WGS sequence"/>
</dbReference>
<evidence type="ECO:0000256" key="1">
    <source>
        <dbReference type="SAM" id="MobiDB-lite"/>
    </source>
</evidence>
<evidence type="ECO:0000313" key="3">
    <source>
        <dbReference type="Proteomes" id="UP000324222"/>
    </source>
</evidence>
<feature type="region of interest" description="Disordered" evidence="1">
    <location>
        <begin position="17"/>
        <end position="46"/>
    </location>
</feature>
<dbReference type="AlphaFoldDB" id="A0A5B7F0Y3"/>
<gene>
    <name evidence="2" type="ORF">E2C01_031760</name>
</gene>
<evidence type="ECO:0000313" key="2">
    <source>
        <dbReference type="EMBL" id="MPC38254.1"/>
    </source>
</evidence>
<reference evidence="2 3" key="1">
    <citation type="submission" date="2019-05" db="EMBL/GenBank/DDBJ databases">
        <title>Another draft genome of Portunus trituberculatus and its Hox gene families provides insights of decapod evolution.</title>
        <authorList>
            <person name="Jeong J.-H."/>
            <person name="Song I."/>
            <person name="Kim S."/>
            <person name="Choi T."/>
            <person name="Kim D."/>
            <person name="Ryu S."/>
            <person name="Kim W."/>
        </authorList>
    </citation>
    <scope>NUCLEOTIDE SEQUENCE [LARGE SCALE GENOMIC DNA]</scope>
    <source>
        <tissue evidence="2">Muscle</tissue>
    </source>
</reference>
<sequence>MPHTALHRRYFHPCVHPPGLRYPQPRGKQQVGSPYESLSRSEGRETASALITPRWQMIPFETQTRLSVMSDPLAYAMPQVDSAPFTATAHPLSSFRI</sequence>
<dbReference type="EMBL" id="VSRR010004022">
    <property type="protein sequence ID" value="MPC38254.1"/>
    <property type="molecule type" value="Genomic_DNA"/>
</dbReference>